<proteinExistence type="predicted"/>
<evidence type="ECO:0000313" key="1">
    <source>
        <dbReference type="EMBL" id="CAG8800537.1"/>
    </source>
</evidence>
<sequence length="46" mass="5150">ANVKLSDNVLAQKLDVDYSTISTIIHNKEKVLQLYANASYSDLKKP</sequence>
<accession>A0ACA9RM71</accession>
<organism evidence="1 2">
    <name type="scientific">Cetraspora pellucida</name>
    <dbReference type="NCBI Taxonomy" id="1433469"/>
    <lineage>
        <taxon>Eukaryota</taxon>
        <taxon>Fungi</taxon>
        <taxon>Fungi incertae sedis</taxon>
        <taxon>Mucoromycota</taxon>
        <taxon>Glomeromycotina</taxon>
        <taxon>Glomeromycetes</taxon>
        <taxon>Diversisporales</taxon>
        <taxon>Gigasporaceae</taxon>
        <taxon>Cetraspora</taxon>
    </lineage>
</organism>
<evidence type="ECO:0000313" key="2">
    <source>
        <dbReference type="Proteomes" id="UP000789366"/>
    </source>
</evidence>
<dbReference type="Proteomes" id="UP000789366">
    <property type="component" value="Unassembled WGS sequence"/>
</dbReference>
<reference evidence="1" key="1">
    <citation type="submission" date="2021-06" db="EMBL/GenBank/DDBJ databases">
        <authorList>
            <person name="Kallberg Y."/>
            <person name="Tangrot J."/>
            <person name="Rosling A."/>
        </authorList>
    </citation>
    <scope>NUCLEOTIDE SEQUENCE</scope>
    <source>
        <strain evidence="1">28 12/20/2015</strain>
    </source>
</reference>
<comment type="caution">
    <text evidence="1">The sequence shown here is derived from an EMBL/GenBank/DDBJ whole genome shotgun (WGS) entry which is preliminary data.</text>
</comment>
<dbReference type="EMBL" id="CAJVPW010079584">
    <property type="protein sequence ID" value="CAG8800537.1"/>
    <property type="molecule type" value="Genomic_DNA"/>
</dbReference>
<feature type="non-terminal residue" evidence="1">
    <location>
        <position position="1"/>
    </location>
</feature>
<protein>
    <submittedName>
        <fullName evidence="1">3786_t:CDS:1</fullName>
    </submittedName>
</protein>
<feature type="non-terminal residue" evidence="1">
    <location>
        <position position="46"/>
    </location>
</feature>
<keyword evidence="2" id="KW-1185">Reference proteome</keyword>
<name>A0ACA9RM71_9GLOM</name>
<gene>
    <name evidence="1" type="ORF">SPELUC_LOCUS18028</name>
</gene>